<evidence type="ECO:0000313" key="2">
    <source>
        <dbReference type="Proteomes" id="UP000184063"/>
    </source>
</evidence>
<dbReference type="VEuPathDB" id="FungiDB:ASPFODRAFT_53446"/>
<proteinExistence type="predicted"/>
<sequence>MRDHHRGEFFCSRASWSQLVPTASCDRRYGILTATANRSWKVQPTTETELHVLSHRTGVIPRNLTNPMRHKPATVRTF</sequence>
<accession>A0A1M3T0R7</accession>
<feature type="non-terminal residue" evidence="1">
    <location>
        <position position="78"/>
    </location>
</feature>
<dbReference type="Proteomes" id="UP000184063">
    <property type="component" value="Unassembled WGS sequence"/>
</dbReference>
<organism evidence="1 2">
    <name type="scientific">Aspergillus luchuensis (strain CBS 106.47)</name>
    <dbReference type="NCBI Taxonomy" id="1137211"/>
    <lineage>
        <taxon>Eukaryota</taxon>
        <taxon>Fungi</taxon>
        <taxon>Dikarya</taxon>
        <taxon>Ascomycota</taxon>
        <taxon>Pezizomycotina</taxon>
        <taxon>Eurotiomycetes</taxon>
        <taxon>Eurotiomycetidae</taxon>
        <taxon>Eurotiales</taxon>
        <taxon>Aspergillaceae</taxon>
        <taxon>Aspergillus</taxon>
        <taxon>Aspergillus subgen. Circumdati</taxon>
    </lineage>
</organism>
<evidence type="ECO:0000313" key="1">
    <source>
        <dbReference type="EMBL" id="OJZ80332.1"/>
    </source>
</evidence>
<name>A0A1M3T0R7_ASPLC</name>
<dbReference type="EMBL" id="KV878256">
    <property type="protein sequence ID" value="OJZ80332.1"/>
    <property type="molecule type" value="Genomic_DNA"/>
</dbReference>
<dbReference type="AlphaFoldDB" id="A0A1M3T0R7"/>
<gene>
    <name evidence="1" type="ORF">ASPFODRAFT_53446</name>
</gene>
<protein>
    <submittedName>
        <fullName evidence="1">Uncharacterized protein</fullName>
    </submittedName>
</protein>
<reference evidence="2" key="1">
    <citation type="journal article" date="2017" name="Genome Biol.">
        <title>Comparative genomics reveals high biological diversity and specific adaptations in the industrially and medically important fungal genus Aspergillus.</title>
        <authorList>
            <person name="de Vries R.P."/>
            <person name="Riley R."/>
            <person name="Wiebenga A."/>
            <person name="Aguilar-Osorio G."/>
            <person name="Amillis S."/>
            <person name="Uchima C.A."/>
            <person name="Anderluh G."/>
            <person name="Asadollahi M."/>
            <person name="Askin M."/>
            <person name="Barry K."/>
            <person name="Battaglia E."/>
            <person name="Bayram O."/>
            <person name="Benocci T."/>
            <person name="Braus-Stromeyer S.A."/>
            <person name="Caldana C."/>
            <person name="Canovas D."/>
            <person name="Cerqueira G.C."/>
            <person name="Chen F."/>
            <person name="Chen W."/>
            <person name="Choi C."/>
            <person name="Clum A."/>
            <person name="Dos Santos R.A."/>
            <person name="Damasio A.R."/>
            <person name="Diallinas G."/>
            <person name="Emri T."/>
            <person name="Fekete E."/>
            <person name="Flipphi M."/>
            <person name="Freyberg S."/>
            <person name="Gallo A."/>
            <person name="Gournas C."/>
            <person name="Habgood R."/>
            <person name="Hainaut M."/>
            <person name="Harispe M.L."/>
            <person name="Henrissat B."/>
            <person name="Hilden K.S."/>
            <person name="Hope R."/>
            <person name="Hossain A."/>
            <person name="Karabika E."/>
            <person name="Karaffa L."/>
            <person name="Karanyi Z."/>
            <person name="Krasevec N."/>
            <person name="Kuo A."/>
            <person name="Kusch H."/>
            <person name="LaButti K."/>
            <person name="Lagendijk E.L."/>
            <person name="Lapidus A."/>
            <person name="Levasseur A."/>
            <person name="Lindquist E."/>
            <person name="Lipzen A."/>
            <person name="Logrieco A.F."/>
            <person name="MacCabe A."/>
            <person name="Maekelae M.R."/>
            <person name="Malavazi I."/>
            <person name="Melin P."/>
            <person name="Meyer V."/>
            <person name="Mielnichuk N."/>
            <person name="Miskei M."/>
            <person name="Molnar A.P."/>
            <person name="Mule G."/>
            <person name="Ngan C.Y."/>
            <person name="Orejas M."/>
            <person name="Orosz E."/>
            <person name="Ouedraogo J.P."/>
            <person name="Overkamp K.M."/>
            <person name="Park H.-S."/>
            <person name="Perrone G."/>
            <person name="Piumi F."/>
            <person name="Punt P.J."/>
            <person name="Ram A.F."/>
            <person name="Ramon A."/>
            <person name="Rauscher S."/>
            <person name="Record E."/>
            <person name="Riano-Pachon D.M."/>
            <person name="Robert V."/>
            <person name="Roehrig J."/>
            <person name="Ruller R."/>
            <person name="Salamov A."/>
            <person name="Salih N.S."/>
            <person name="Samson R.A."/>
            <person name="Sandor E."/>
            <person name="Sanguinetti M."/>
            <person name="Schuetze T."/>
            <person name="Sepcic K."/>
            <person name="Shelest E."/>
            <person name="Sherlock G."/>
            <person name="Sophianopoulou V."/>
            <person name="Squina F.M."/>
            <person name="Sun H."/>
            <person name="Susca A."/>
            <person name="Todd R.B."/>
            <person name="Tsang A."/>
            <person name="Unkles S.E."/>
            <person name="van de Wiele N."/>
            <person name="van Rossen-Uffink D."/>
            <person name="Oliveira J.V."/>
            <person name="Vesth T.C."/>
            <person name="Visser J."/>
            <person name="Yu J.-H."/>
            <person name="Zhou M."/>
            <person name="Andersen M.R."/>
            <person name="Archer D.B."/>
            <person name="Baker S.E."/>
            <person name="Benoit I."/>
            <person name="Brakhage A.A."/>
            <person name="Braus G.H."/>
            <person name="Fischer R."/>
            <person name="Frisvad J.C."/>
            <person name="Goldman G.H."/>
            <person name="Houbraken J."/>
            <person name="Oakley B."/>
            <person name="Pocsi I."/>
            <person name="Scazzocchio C."/>
            <person name="Seiboth B."/>
            <person name="vanKuyk P.A."/>
            <person name="Wortman J."/>
            <person name="Dyer P.S."/>
            <person name="Grigoriev I.V."/>
        </authorList>
    </citation>
    <scope>NUCLEOTIDE SEQUENCE [LARGE SCALE GENOMIC DNA]</scope>
    <source>
        <strain evidence="2">CBS 106.47</strain>
    </source>
</reference>